<keyword evidence="7 12" id="KW-0904">Protein phosphatase</keyword>
<evidence type="ECO:0000313" key="15">
    <source>
        <dbReference type="Proteomes" id="UP000694867"/>
    </source>
</evidence>
<comment type="subcellular location">
    <subcellularLocation>
        <location evidence="1 12">Nucleus</location>
    </subcellularLocation>
</comment>
<dbReference type="GO" id="GO:0008270">
    <property type="term" value="F:zinc ion binding"/>
    <property type="evidence" value="ECO:0007669"/>
    <property type="project" value="UniProtKB-KW"/>
</dbReference>
<comment type="catalytic activity">
    <reaction evidence="10 12">
        <text>O-phospho-L-threonyl-[protein] + H2O = L-threonyl-[protein] + phosphate</text>
        <dbReference type="Rhea" id="RHEA:47004"/>
        <dbReference type="Rhea" id="RHEA-COMP:11060"/>
        <dbReference type="Rhea" id="RHEA-COMP:11605"/>
        <dbReference type="ChEBI" id="CHEBI:15377"/>
        <dbReference type="ChEBI" id="CHEBI:30013"/>
        <dbReference type="ChEBI" id="CHEBI:43474"/>
        <dbReference type="ChEBI" id="CHEBI:61977"/>
        <dbReference type="EC" id="3.1.3.16"/>
    </reaction>
</comment>
<keyword evidence="6 12" id="KW-0862">Zinc</keyword>
<evidence type="ECO:0000256" key="2">
    <source>
        <dbReference type="ARBA" id="ARBA00005676"/>
    </source>
</evidence>
<keyword evidence="4 12" id="KW-0863">Zinc-finger</keyword>
<dbReference type="KEGG" id="goe:100902359"/>
<dbReference type="Pfam" id="PF04181">
    <property type="entry name" value="RPAP2_Rtr1"/>
    <property type="match status" value="1"/>
</dbReference>
<dbReference type="Proteomes" id="UP000694867">
    <property type="component" value="Unplaced"/>
</dbReference>
<evidence type="ECO:0000256" key="13">
    <source>
        <dbReference type="SAM" id="MobiDB-lite"/>
    </source>
</evidence>
<dbReference type="InterPro" id="IPR039693">
    <property type="entry name" value="Rtr1/RPAP2"/>
</dbReference>
<gene>
    <name evidence="16" type="primary">LOC100902359</name>
</gene>
<dbReference type="InterPro" id="IPR038534">
    <property type="entry name" value="Rtr1/RPAP2_sf"/>
</dbReference>
<organism evidence="15 16">
    <name type="scientific">Galendromus occidentalis</name>
    <name type="common">western predatory mite</name>
    <dbReference type="NCBI Taxonomy" id="34638"/>
    <lineage>
        <taxon>Eukaryota</taxon>
        <taxon>Metazoa</taxon>
        <taxon>Ecdysozoa</taxon>
        <taxon>Arthropoda</taxon>
        <taxon>Chelicerata</taxon>
        <taxon>Arachnida</taxon>
        <taxon>Acari</taxon>
        <taxon>Parasitiformes</taxon>
        <taxon>Mesostigmata</taxon>
        <taxon>Gamasina</taxon>
        <taxon>Phytoseioidea</taxon>
        <taxon>Phytoseiidae</taxon>
        <taxon>Typhlodrominae</taxon>
        <taxon>Galendromus</taxon>
    </lineage>
</organism>
<evidence type="ECO:0000256" key="8">
    <source>
        <dbReference type="ARBA" id="ARBA00023242"/>
    </source>
</evidence>
<dbReference type="GO" id="GO:0043175">
    <property type="term" value="F:RNA polymerase core enzyme binding"/>
    <property type="evidence" value="ECO:0007669"/>
    <property type="project" value="UniProtKB-UniRule"/>
</dbReference>
<evidence type="ECO:0000256" key="11">
    <source>
        <dbReference type="PROSITE-ProRule" id="PRU00812"/>
    </source>
</evidence>
<reference evidence="16" key="1">
    <citation type="submission" date="2025-08" db="UniProtKB">
        <authorList>
            <consortium name="RefSeq"/>
        </authorList>
    </citation>
    <scope>IDENTIFICATION</scope>
</reference>
<evidence type="ECO:0000313" key="16">
    <source>
        <dbReference type="RefSeq" id="XP_003744444.1"/>
    </source>
</evidence>
<feature type="region of interest" description="Disordered" evidence="13">
    <location>
        <begin position="283"/>
        <end position="341"/>
    </location>
</feature>
<keyword evidence="3 12" id="KW-0479">Metal-binding</keyword>
<keyword evidence="15" id="KW-1185">Reference proteome</keyword>
<evidence type="ECO:0000259" key="14">
    <source>
        <dbReference type="PROSITE" id="PS51479"/>
    </source>
</evidence>
<evidence type="ECO:0000256" key="4">
    <source>
        <dbReference type="ARBA" id="ARBA00022771"/>
    </source>
</evidence>
<comment type="catalytic activity">
    <reaction evidence="9 12">
        <text>O-phospho-L-seryl-[protein] + H2O = L-seryl-[protein] + phosphate</text>
        <dbReference type="Rhea" id="RHEA:20629"/>
        <dbReference type="Rhea" id="RHEA-COMP:9863"/>
        <dbReference type="Rhea" id="RHEA-COMP:11604"/>
        <dbReference type="ChEBI" id="CHEBI:15377"/>
        <dbReference type="ChEBI" id="CHEBI:29999"/>
        <dbReference type="ChEBI" id="CHEBI:43474"/>
        <dbReference type="ChEBI" id="CHEBI:83421"/>
        <dbReference type="EC" id="3.1.3.16"/>
    </reaction>
</comment>
<evidence type="ECO:0000256" key="6">
    <source>
        <dbReference type="ARBA" id="ARBA00022833"/>
    </source>
</evidence>
<dbReference type="AlphaFoldDB" id="A0AAJ6VYI3"/>
<protein>
    <recommendedName>
        <fullName evidence="12">RNA polymerase II subunit B1 CTD phosphatase RPAP2 homolog</fullName>
        <ecNumber evidence="12">3.1.3.16</ecNumber>
    </recommendedName>
</protein>
<feature type="domain" description="RTR1-type" evidence="14">
    <location>
        <begin position="47"/>
        <end position="132"/>
    </location>
</feature>
<evidence type="ECO:0000256" key="7">
    <source>
        <dbReference type="ARBA" id="ARBA00022912"/>
    </source>
</evidence>
<feature type="compositionally biased region" description="Basic and acidic residues" evidence="13">
    <location>
        <begin position="292"/>
        <end position="301"/>
    </location>
</feature>
<dbReference type="GO" id="GO:0008420">
    <property type="term" value="F:RNA polymerase II CTD heptapeptide repeat phosphatase activity"/>
    <property type="evidence" value="ECO:0007669"/>
    <property type="project" value="UniProtKB-UniRule"/>
</dbReference>
<dbReference type="RefSeq" id="XP_003744444.1">
    <property type="nucleotide sequence ID" value="XM_003744396.2"/>
</dbReference>
<dbReference type="GO" id="GO:0005737">
    <property type="term" value="C:cytoplasm"/>
    <property type="evidence" value="ECO:0007669"/>
    <property type="project" value="TreeGrafter"/>
</dbReference>
<evidence type="ECO:0000256" key="12">
    <source>
        <dbReference type="RuleBase" id="RU367080"/>
    </source>
</evidence>
<dbReference type="GeneID" id="100902359"/>
<comment type="function">
    <text evidence="12">Putative RNA polymerase II subunit B1 C-terminal domain (CTD) phosphatase involved in RNA polymerase II transcription regulation.</text>
</comment>
<comment type="similarity">
    <text evidence="2 11 12">Belongs to the RPAP2 family.</text>
</comment>
<evidence type="ECO:0000256" key="9">
    <source>
        <dbReference type="ARBA" id="ARBA00047761"/>
    </source>
</evidence>
<dbReference type="Gene3D" id="1.25.40.820">
    <property type="match status" value="1"/>
</dbReference>
<evidence type="ECO:0000256" key="10">
    <source>
        <dbReference type="ARBA" id="ARBA00048336"/>
    </source>
</evidence>
<sequence length="470" mass="53483">MAATSENGKTSELLRKRIEAKRDLDKKSLESVEALLEKNISESQLLEHCNNLWQQSYQDCTEERALAELCGYPVCDNPVASQNLKMPKYKICVRSKKVYSTEKHRIFCSLRCAENSEWLKSQLSELPLWMVEAPYRRKINLREDDRNIPKGGNLDGNLLPEPEKISAKEIEHLSQSVDRVSLRDGTQHAPIPRTEPVPRREEMTAPEIFTVEKLEKLLCEWFTIASLHHIVGEDRFLELRAQYDQGVTAPGRHPDDRMADYIRLNAFLAQQEKLEGITYEDEDEDMGAAKESSLEKPERNVPCRPTRKRKVGFKSAGKNCQSRESSGDLKLPESSHTSEPVLPHVDRHQQRLIREQILLDRISPLVATASSLMQTPAHTLARDISQLLRTFDLTHENCLVRHNEIAVVFALIMMLLDRKAGGEGQMSKDVRLALDAPLKKAGLGWGDICVALQKATDPRRLFQCPVDRPV</sequence>
<dbReference type="PANTHER" id="PTHR14732:SF0">
    <property type="entry name" value="RNA POLYMERASE II SUBUNIT B1 CTD PHOSPHATASE RPAP2-RELATED"/>
    <property type="match status" value="1"/>
</dbReference>
<dbReference type="InterPro" id="IPR007308">
    <property type="entry name" value="Rtr1/RPAP2_dom"/>
</dbReference>
<dbReference type="GO" id="GO:0005634">
    <property type="term" value="C:nucleus"/>
    <property type="evidence" value="ECO:0007669"/>
    <property type="project" value="UniProtKB-SubCell"/>
</dbReference>
<dbReference type="PROSITE" id="PS51479">
    <property type="entry name" value="ZF_RTR1"/>
    <property type="match status" value="1"/>
</dbReference>
<accession>A0AAJ6VYI3</accession>
<keyword evidence="5 12" id="KW-0378">Hydrolase</keyword>
<keyword evidence="8 12" id="KW-0539">Nucleus</keyword>
<dbReference type="EC" id="3.1.3.16" evidence="12"/>
<dbReference type="PANTHER" id="PTHR14732">
    <property type="entry name" value="RNA POLYMERASE II SUBUNIT B1 CTD PHOSPHATASE RPAP2-RELATED"/>
    <property type="match status" value="1"/>
</dbReference>
<evidence type="ECO:0000256" key="3">
    <source>
        <dbReference type="ARBA" id="ARBA00022723"/>
    </source>
</evidence>
<evidence type="ECO:0000256" key="1">
    <source>
        <dbReference type="ARBA" id="ARBA00004123"/>
    </source>
</evidence>
<proteinExistence type="inferred from homology"/>
<evidence type="ECO:0000256" key="5">
    <source>
        <dbReference type="ARBA" id="ARBA00022801"/>
    </source>
</evidence>
<name>A0AAJ6VYI3_9ACAR</name>